<accession>A0A9N9LZ02</accession>
<dbReference type="PANTHER" id="PTHR31616">
    <property type="entry name" value="TREHALASE"/>
    <property type="match status" value="1"/>
</dbReference>
<evidence type="ECO:0000256" key="2">
    <source>
        <dbReference type="ARBA" id="ARBA00006188"/>
    </source>
</evidence>
<comment type="similarity">
    <text evidence="2">Belongs to the glycosyl hydrolase 15 family.</text>
</comment>
<keyword evidence="8" id="KW-0326">Glycosidase</keyword>
<evidence type="ECO:0000256" key="9">
    <source>
        <dbReference type="ARBA" id="ARBA00023326"/>
    </source>
</evidence>
<gene>
    <name evidence="13" type="ORF">HYALB_00012811</name>
</gene>
<dbReference type="InterPro" id="IPR008928">
    <property type="entry name" value="6-hairpin_glycosidase_sf"/>
</dbReference>
<evidence type="ECO:0000256" key="5">
    <source>
        <dbReference type="ARBA" id="ARBA00022801"/>
    </source>
</evidence>
<dbReference type="SUPFAM" id="SSF48208">
    <property type="entry name" value="Six-hairpin glycosidases"/>
    <property type="match status" value="1"/>
</dbReference>
<evidence type="ECO:0000256" key="11">
    <source>
        <dbReference type="ARBA" id="ARBA00033473"/>
    </source>
</evidence>
<sequence>MDVVPYLSSLIPPFSLLNLTTVVHPIMYSLSSVLLAGSLALQTAFSLPQIKERDSEILKRAVDSFIDIETPIAYAGVLCNIGGTGACVAGAGSGLVIAGPGKTSPDFASLEANVNNYDRTRDAALTFKALVDAFIVNYDADLQNEIEAYITAQSRLQTVNTPSGGLSSGGLAEPKYLADGSAFTGSWGRPQRDGPALRATALIAYSKWLIANGYTSTANDLVWPVIQNDLSYVTQYWYFTLKFRSYLLRR</sequence>
<proteinExistence type="inferred from homology"/>
<keyword evidence="7" id="KW-0119">Carbohydrate metabolism</keyword>
<evidence type="ECO:0000256" key="4">
    <source>
        <dbReference type="ARBA" id="ARBA00022729"/>
    </source>
</evidence>
<dbReference type="EMBL" id="CAJVRM010000454">
    <property type="protein sequence ID" value="CAG8981191.1"/>
    <property type="molecule type" value="Genomic_DNA"/>
</dbReference>
<evidence type="ECO:0000256" key="7">
    <source>
        <dbReference type="ARBA" id="ARBA00023277"/>
    </source>
</evidence>
<evidence type="ECO:0000256" key="6">
    <source>
        <dbReference type="ARBA" id="ARBA00023180"/>
    </source>
</evidence>
<dbReference type="PRINTS" id="PR00736">
    <property type="entry name" value="GLHYDRLASE15"/>
</dbReference>
<dbReference type="GO" id="GO:0000324">
    <property type="term" value="C:fungal-type vacuole"/>
    <property type="evidence" value="ECO:0007669"/>
    <property type="project" value="TreeGrafter"/>
</dbReference>
<dbReference type="GO" id="GO:0000272">
    <property type="term" value="P:polysaccharide catabolic process"/>
    <property type="evidence" value="ECO:0007669"/>
    <property type="project" value="UniProtKB-KW"/>
</dbReference>
<name>A0A9N9LZ02_9HELO</name>
<dbReference type="InterPro" id="IPR012341">
    <property type="entry name" value="6hp_glycosidase-like_sf"/>
</dbReference>
<evidence type="ECO:0000256" key="3">
    <source>
        <dbReference type="ARBA" id="ARBA00012593"/>
    </source>
</evidence>
<protein>
    <recommendedName>
        <fullName evidence="3">glucan 1,4-alpha-glucosidase</fullName>
        <ecNumber evidence="3">3.2.1.3</ecNumber>
    </recommendedName>
    <alternativeName>
        <fullName evidence="11">1,4-alpha-D-glucan glucohydrolase</fullName>
    </alternativeName>
    <alternativeName>
        <fullName evidence="10">Glucan 1,4-alpha-glucosidase</fullName>
    </alternativeName>
</protein>
<dbReference type="InterPro" id="IPR000165">
    <property type="entry name" value="Glucoamylase"/>
</dbReference>
<keyword evidence="14" id="KW-1185">Reference proteome</keyword>
<keyword evidence="4" id="KW-0732">Signal</keyword>
<dbReference type="Pfam" id="PF00723">
    <property type="entry name" value="Glyco_hydro_15"/>
    <property type="match status" value="1"/>
</dbReference>
<dbReference type="InterPro" id="IPR011613">
    <property type="entry name" value="GH15-like"/>
</dbReference>
<comment type="catalytic activity">
    <reaction evidence="1">
        <text>Hydrolysis of terminal (1-&gt;4)-linked alpha-D-glucose residues successively from non-reducing ends of the chains with release of beta-D-glucose.</text>
        <dbReference type="EC" id="3.2.1.3"/>
    </reaction>
</comment>
<evidence type="ECO:0000259" key="12">
    <source>
        <dbReference type="Pfam" id="PF00723"/>
    </source>
</evidence>
<keyword evidence="5" id="KW-0378">Hydrolase</keyword>
<evidence type="ECO:0000256" key="1">
    <source>
        <dbReference type="ARBA" id="ARBA00001863"/>
    </source>
</evidence>
<organism evidence="13 14">
    <name type="scientific">Hymenoscyphus albidus</name>
    <dbReference type="NCBI Taxonomy" id="595503"/>
    <lineage>
        <taxon>Eukaryota</taxon>
        <taxon>Fungi</taxon>
        <taxon>Dikarya</taxon>
        <taxon>Ascomycota</taxon>
        <taxon>Pezizomycotina</taxon>
        <taxon>Leotiomycetes</taxon>
        <taxon>Helotiales</taxon>
        <taxon>Helotiaceae</taxon>
        <taxon>Hymenoscyphus</taxon>
    </lineage>
</organism>
<evidence type="ECO:0000313" key="13">
    <source>
        <dbReference type="EMBL" id="CAG8981191.1"/>
    </source>
</evidence>
<evidence type="ECO:0000313" key="14">
    <source>
        <dbReference type="Proteomes" id="UP000701801"/>
    </source>
</evidence>
<dbReference type="GO" id="GO:0004339">
    <property type="term" value="F:glucan 1,4-alpha-glucosidase activity"/>
    <property type="evidence" value="ECO:0007669"/>
    <property type="project" value="UniProtKB-EC"/>
</dbReference>
<keyword evidence="9" id="KW-0624">Polysaccharide degradation</keyword>
<keyword evidence="6" id="KW-0325">Glycoprotein</keyword>
<dbReference type="EC" id="3.2.1.3" evidence="3"/>
<dbReference type="OrthoDB" id="6123450at2759"/>
<reference evidence="13" key="1">
    <citation type="submission" date="2021-07" db="EMBL/GenBank/DDBJ databases">
        <authorList>
            <person name="Durling M."/>
        </authorList>
    </citation>
    <scope>NUCLEOTIDE SEQUENCE</scope>
</reference>
<feature type="domain" description="GH15-like" evidence="12">
    <location>
        <begin position="73"/>
        <end position="237"/>
    </location>
</feature>
<dbReference type="AlphaFoldDB" id="A0A9N9LZ02"/>
<dbReference type="PANTHER" id="PTHR31616:SF12">
    <property type="entry name" value="GLUCOAMYLASE"/>
    <property type="match status" value="1"/>
</dbReference>
<dbReference type="Proteomes" id="UP000701801">
    <property type="component" value="Unassembled WGS sequence"/>
</dbReference>
<comment type="caution">
    <text evidence="13">The sequence shown here is derived from an EMBL/GenBank/DDBJ whole genome shotgun (WGS) entry which is preliminary data.</text>
</comment>
<evidence type="ECO:0000256" key="8">
    <source>
        <dbReference type="ARBA" id="ARBA00023295"/>
    </source>
</evidence>
<evidence type="ECO:0000256" key="10">
    <source>
        <dbReference type="ARBA" id="ARBA00033442"/>
    </source>
</evidence>
<dbReference type="Gene3D" id="1.50.10.10">
    <property type="match status" value="1"/>
</dbReference>